<evidence type="ECO:0000256" key="1">
    <source>
        <dbReference type="ARBA" id="ARBA00022438"/>
    </source>
</evidence>
<dbReference type="RefSeq" id="WP_306890294.1">
    <property type="nucleotide sequence ID" value="NZ_JAUSVR010000007.1"/>
</dbReference>
<dbReference type="Pfam" id="PF07930">
    <property type="entry name" value="DAP_B"/>
    <property type="match status" value="1"/>
</dbReference>
<dbReference type="Gene3D" id="2.40.128.50">
    <property type="match status" value="2"/>
</dbReference>
<dbReference type="InterPro" id="IPR012856">
    <property type="entry name" value="DAP_B_dom"/>
</dbReference>
<dbReference type="InterPro" id="IPR012338">
    <property type="entry name" value="Beta-lactam/transpept-like"/>
</dbReference>
<dbReference type="Gene3D" id="3.40.710.10">
    <property type="entry name" value="DD-peptidase/beta-lactamase superfamily"/>
    <property type="match status" value="1"/>
</dbReference>
<dbReference type="SUPFAM" id="SSF50886">
    <property type="entry name" value="D-aminopeptidase, middle and C-terminal domains"/>
    <property type="match status" value="2"/>
</dbReference>
<dbReference type="EMBL" id="JAUSVR010000007">
    <property type="protein sequence ID" value="MDQ0511600.1"/>
    <property type="molecule type" value="Genomic_DNA"/>
</dbReference>
<dbReference type="InterPro" id="IPR050491">
    <property type="entry name" value="AmpC-like"/>
</dbReference>
<dbReference type="PANTHER" id="PTHR46825:SF9">
    <property type="entry name" value="BETA-LACTAMASE-RELATED DOMAIN-CONTAINING PROTEIN"/>
    <property type="match status" value="1"/>
</dbReference>
<dbReference type="NCBIfam" id="NF009622">
    <property type="entry name" value="PRK13128.1"/>
    <property type="match status" value="1"/>
</dbReference>
<feature type="domain" description="D-aminopeptidase" evidence="3">
    <location>
        <begin position="345"/>
        <end position="522"/>
    </location>
</feature>
<evidence type="ECO:0000259" key="2">
    <source>
        <dbReference type="Pfam" id="PF00144"/>
    </source>
</evidence>
<name>A0ABU0LSB4_9HYPH</name>
<evidence type="ECO:0000313" key="4">
    <source>
        <dbReference type="EMBL" id="MDQ0511600.1"/>
    </source>
</evidence>
<dbReference type="EC" id="3.4.11.19" evidence="4"/>
<sequence>MTSLNANALDRVIADLPRRYPGPGGAVAVVKDGVPIVRHGWGFANLETRQPYTPATIAPLCSITKQFTCATLLDVAPDPAVLDPLIAAQLPRLEGEKPTTLDLANNQSGLRDYWALSVLCGAMPEGAFRPADAVHLIGLTRSLHFRAGTAYSYSNGNFRMLALAVEQASGRAFGDLLAERLVGPAGMETAVFGPETGALPGGATGYEGTVSTGWRPGINRLHWAGDAGLCASLDDMIAWERFIDRTREDPDSPYQRLCRPPATFRDGSPAGYHLGLIRRARWGRAMSGHGGAIRGWRLARHWVPSERLSVAIAFNHESDSFGAAMQVIAAALGESDRPAPSVASAAWGFAGSFLDERTGLLLEVAVNADGTLAATYDGGAEPLSVGEDGVARGLDMTLTRQVEGILIERPGDAVRMLARPLARPHEPGVGAAMAGLYRSAELESEMEIVDAGGSWFAGFRGFLGAGPMMALTPVGEDVWRLACHRSLDAPAPGDWTLRLSRSASGAVTGARVGCWLARDVAFDRTGG</sequence>
<accession>A0ABU0LSB4</accession>
<dbReference type="Proteomes" id="UP001235094">
    <property type="component" value="Unassembled WGS sequence"/>
</dbReference>
<evidence type="ECO:0000313" key="5">
    <source>
        <dbReference type="Proteomes" id="UP001235094"/>
    </source>
</evidence>
<comment type="caution">
    <text evidence="4">The sequence shown here is derived from an EMBL/GenBank/DDBJ whole genome shotgun (WGS) entry which is preliminary data.</text>
</comment>
<proteinExistence type="predicted"/>
<keyword evidence="1 4" id="KW-0645">Protease</keyword>
<dbReference type="PANTHER" id="PTHR46825">
    <property type="entry name" value="D-ALANYL-D-ALANINE-CARBOXYPEPTIDASE/ENDOPEPTIDASE AMPH"/>
    <property type="match status" value="1"/>
</dbReference>
<keyword evidence="1 4" id="KW-0031">Aminopeptidase</keyword>
<dbReference type="InterPro" id="IPR001466">
    <property type="entry name" value="Beta-lactam-related"/>
</dbReference>
<organism evidence="4 5">
    <name type="scientific">Ancylobacter amanitiformis</name>
    <dbReference type="NCBI Taxonomy" id="217069"/>
    <lineage>
        <taxon>Bacteria</taxon>
        <taxon>Pseudomonadati</taxon>
        <taxon>Pseudomonadota</taxon>
        <taxon>Alphaproteobacteria</taxon>
        <taxon>Hyphomicrobiales</taxon>
        <taxon>Xanthobacteraceae</taxon>
        <taxon>Ancylobacter</taxon>
    </lineage>
</organism>
<dbReference type="InterPro" id="IPR027279">
    <property type="entry name" value="D_amino_pept/lipop_sf"/>
</dbReference>
<protein>
    <submittedName>
        <fullName evidence="4">D-aminopeptidase</fullName>
        <ecNumber evidence="4">3.4.11.19</ecNumber>
    </submittedName>
</protein>
<dbReference type="Pfam" id="PF00144">
    <property type="entry name" value="Beta-lactamase"/>
    <property type="match status" value="1"/>
</dbReference>
<keyword evidence="5" id="KW-1185">Reference proteome</keyword>
<reference evidence="4 5" key="1">
    <citation type="submission" date="2023-07" db="EMBL/GenBank/DDBJ databases">
        <title>Genomic Encyclopedia of Type Strains, Phase IV (KMG-IV): sequencing the most valuable type-strain genomes for metagenomic binning, comparative biology and taxonomic classification.</title>
        <authorList>
            <person name="Goeker M."/>
        </authorList>
    </citation>
    <scope>NUCLEOTIDE SEQUENCE [LARGE SCALE GENOMIC DNA]</scope>
    <source>
        <strain evidence="4 5">DSM 15561</strain>
    </source>
</reference>
<gene>
    <name evidence="4" type="ORF">QOZ99_002499</name>
</gene>
<dbReference type="SUPFAM" id="SSF56601">
    <property type="entry name" value="beta-lactamase/transpeptidase-like"/>
    <property type="match status" value="1"/>
</dbReference>
<keyword evidence="4" id="KW-0378">Hydrolase</keyword>
<dbReference type="GO" id="GO:0004177">
    <property type="term" value="F:aminopeptidase activity"/>
    <property type="evidence" value="ECO:0007669"/>
    <property type="project" value="UniProtKB-KW"/>
</dbReference>
<evidence type="ECO:0000259" key="3">
    <source>
        <dbReference type="Pfam" id="PF07930"/>
    </source>
</evidence>
<feature type="domain" description="Beta-lactamase-related" evidence="2">
    <location>
        <begin position="9"/>
        <end position="319"/>
    </location>
</feature>